<dbReference type="Proteomes" id="UP001190700">
    <property type="component" value="Unassembled WGS sequence"/>
</dbReference>
<evidence type="ECO:0000256" key="2">
    <source>
        <dbReference type="SAM" id="MobiDB-lite"/>
    </source>
</evidence>
<evidence type="ECO:0000313" key="3">
    <source>
        <dbReference type="EMBL" id="KAK3277009.1"/>
    </source>
</evidence>
<organism evidence="3 4">
    <name type="scientific">Cymbomonas tetramitiformis</name>
    <dbReference type="NCBI Taxonomy" id="36881"/>
    <lineage>
        <taxon>Eukaryota</taxon>
        <taxon>Viridiplantae</taxon>
        <taxon>Chlorophyta</taxon>
        <taxon>Pyramimonadophyceae</taxon>
        <taxon>Pyramimonadales</taxon>
        <taxon>Pyramimonadaceae</taxon>
        <taxon>Cymbomonas</taxon>
    </lineage>
</organism>
<accession>A0AAE0L9U5</accession>
<reference evidence="3 4" key="1">
    <citation type="journal article" date="2015" name="Genome Biol. Evol.">
        <title>Comparative Genomics of a Bacterivorous Green Alga Reveals Evolutionary Causalities and Consequences of Phago-Mixotrophic Mode of Nutrition.</title>
        <authorList>
            <person name="Burns J.A."/>
            <person name="Paasch A."/>
            <person name="Narechania A."/>
            <person name="Kim E."/>
        </authorList>
    </citation>
    <scope>NUCLEOTIDE SEQUENCE [LARGE SCALE GENOMIC DNA]</scope>
    <source>
        <strain evidence="3 4">PLY_AMNH</strain>
    </source>
</reference>
<dbReference type="AlphaFoldDB" id="A0AAE0L9U5"/>
<name>A0AAE0L9U5_9CHLO</name>
<keyword evidence="1" id="KW-0813">Transport</keyword>
<protein>
    <submittedName>
        <fullName evidence="3">Uncharacterized protein</fullName>
    </submittedName>
</protein>
<sequence>MWHGRVLYKATFVSDVDEHLPFLTVRETVSASFPEKWTLSRGNVAGGGAGRAIPGQYAWEVLCSECFALMPLSLYRVVLAWVVLIDCLLQSDESYATSCQFALVSTSHHNPGRFESLLLLPFKGKKKTGGEKSEPFDPTDLVLHMMGLQSVANTLVGGQAHLLGSSVEDSFSTVPGISKSHRRRLTAMEMICGAYFVMCFDEFDNHILDKTTINIVSGLHAVASLFSITMAFTLRHPPLEIFQHFDGVLLLDSTQLVYQCFHHADILPYFKQLGYTKAPFVEMYEFLNEVTTDLGANYMDDSDTPKSLAAFVEAYQNSGQHESMIQSSKSHTDAQVWVNLTTPVELDVALDRDGKPIIASILMDGEIFKDSLVAHMIHVGDVLREVRALDDGDDTTAVPVTKHNLEHVKQFLGIHMSLARKKKKVVKSVAASFGKEGNEEGTPDSPTSGMSARSLESEAFGPENCGL</sequence>
<evidence type="ECO:0000313" key="4">
    <source>
        <dbReference type="Proteomes" id="UP001190700"/>
    </source>
</evidence>
<evidence type="ECO:0000256" key="1">
    <source>
        <dbReference type="ARBA" id="ARBA00022448"/>
    </source>
</evidence>
<proteinExistence type="predicted"/>
<gene>
    <name evidence="3" type="ORF">CYMTET_14962</name>
</gene>
<dbReference type="EMBL" id="LGRX02006279">
    <property type="protein sequence ID" value="KAK3277009.1"/>
    <property type="molecule type" value="Genomic_DNA"/>
</dbReference>
<keyword evidence="4" id="KW-1185">Reference proteome</keyword>
<dbReference type="PANTHER" id="PTHR19241">
    <property type="entry name" value="ATP-BINDING CASSETTE TRANSPORTER"/>
    <property type="match status" value="1"/>
</dbReference>
<comment type="caution">
    <text evidence="3">The sequence shown here is derived from an EMBL/GenBank/DDBJ whole genome shotgun (WGS) entry which is preliminary data.</text>
</comment>
<feature type="region of interest" description="Disordered" evidence="2">
    <location>
        <begin position="430"/>
        <end position="467"/>
    </location>
</feature>